<keyword evidence="3" id="KW-1185">Reference proteome</keyword>
<dbReference type="EMBL" id="ML977660">
    <property type="protein sequence ID" value="KAF1994455.1"/>
    <property type="molecule type" value="Genomic_DNA"/>
</dbReference>
<feature type="transmembrane region" description="Helical" evidence="1">
    <location>
        <begin position="85"/>
        <end position="106"/>
    </location>
</feature>
<accession>A0A6A5W5Q9</accession>
<evidence type="ECO:0000256" key="1">
    <source>
        <dbReference type="SAM" id="Phobius"/>
    </source>
</evidence>
<protein>
    <submittedName>
        <fullName evidence="2">Uncharacterized protein</fullName>
    </submittedName>
</protein>
<dbReference type="Proteomes" id="UP000799779">
    <property type="component" value="Unassembled WGS sequence"/>
</dbReference>
<organism evidence="2 3">
    <name type="scientific">Amniculicola lignicola CBS 123094</name>
    <dbReference type="NCBI Taxonomy" id="1392246"/>
    <lineage>
        <taxon>Eukaryota</taxon>
        <taxon>Fungi</taxon>
        <taxon>Dikarya</taxon>
        <taxon>Ascomycota</taxon>
        <taxon>Pezizomycotina</taxon>
        <taxon>Dothideomycetes</taxon>
        <taxon>Pleosporomycetidae</taxon>
        <taxon>Pleosporales</taxon>
        <taxon>Amniculicolaceae</taxon>
        <taxon>Amniculicola</taxon>
    </lineage>
</organism>
<sequence>MASKSTEEPGSSTTSAPGTILLLPHLSFRDRVRMALFLVIPVYARVFLFSSVSVTFWHLYIVGTTGVSIAHFSKGNIGLASVWDVLYGLLEASFPSWGASILWFLWIDHGIVGWRWEVIYWIGVPRRLAYLLPELYGSDVKVGYRVRLL</sequence>
<evidence type="ECO:0000313" key="2">
    <source>
        <dbReference type="EMBL" id="KAF1994455.1"/>
    </source>
</evidence>
<name>A0A6A5W5Q9_9PLEO</name>
<keyword evidence="1" id="KW-1133">Transmembrane helix</keyword>
<keyword evidence="1" id="KW-0472">Membrane</keyword>
<dbReference type="AlphaFoldDB" id="A0A6A5W5Q9"/>
<keyword evidence="1" id="KW-0812">Transmembrane</keyword>
<dbReference type="OrthoDB" id="3788479at2759"/>
<proteinExistence type="predicted"/>
<reference evidence="2" key="1">
    <citation type="journal article" date="2020" name="Stud. Mycol.">
        <title>101 Dothideomycetes genomes: a test case for predicting lifestyles and emergence of pathogens.</title>
        <authorList>
            <person name="Haridas S."/>
            <person name="Albert R."/>
            <person name="Binder M."/>
            <person name="Bloem J."/>
            <person name="Labutti K."/>
            <person name="Salamov A."/>
            <person name="Andreopoulos B."/>
            <person name="Baker S."/>
            <person name="Barry K."/>
            <person name="Bills G."/>
            <person name="Bluhm B."/>
            <person name="Cannon C."/>
            <person name="Castanera R."/>
            <person name="Culley D."/>
            <person name="Daum C."/>
            <person name="Ezra D."/>
            <person name="Gonzalez J."/>
            <person name="Henrissat B."/>
            <person name="Kuo A."/>
            <person name="Liang C."/>
            <person name="Lipzen A."/>
            <person name="Lutzoni F."/>
            <person name="Magnuson J."/>
            <person name="Mondo S."/>
            <person name="Nolan M."/>
            <person name="Ohm R."/>
            <person name="Pangilinan J."/>
            <person name="Park H.-J."/>
            <person name="Ramirez L."/>
            <person name="Alfaro M."/>
            <person name="Sun H."/>
            <person name="Tritt A."/>
            <person name="Yoshinaga Y."/>
            <person name="Zwiers L.-H."/>
            <person name="Turgeon B."/>
            <person name="Goodwin S."/>
            <person name="Spatafora J."/>
            <person name="Crous P."/>
            <person name="Grigoriev I."/>
        </authorList>
    </citation>
    <scope>NUCLEOTIDE SEQUENCE</scope>
    <source>
        <strain evidence="2">CBS 123094</strain>
    </source>
</reference>
<feature type="transmembrane region" description="Helical" evidence="1">
    <location>
        <begin position="35"/>
        <end position="60"/>
    </location>
</feature>
<evidence type="ECO:0000313" key="3">
    <source>
        <dbReference type="Proteomes" id="UP000799779"/>
    </source>
</evidence>
<gene>
    <name evidence="2" type="ORF">P154DRAFT_527090</name>
</gene>